<dbReference type="Pfam" id="PF14444">
    <property type="entry name" value="S1-like"/>
    <property type="match status" value="1"/>
</dbReference>
<evidence type="ECO:0000259" key="7">
    <source>
        <dbReference type="SMART" id="SM01122"/>
    </source>
</evidence>
<evidence type="ECO:0000256" key="1">
    <source>
        <dbReference type="ARBA" id="ARBA00004496"/>
    </source>
</evidence>
<feature type="region of interest" description="Disordered" evidence="6">
    <location>
        <begin position="991"/>
        <end position="1066"/>
    </location>
</feature>
<feature type="compositionally biased region" description="Basic and acidic residues" evidence="6">
    <location>
        <begin position="991"/>
        <end position="1007"/>
    </location>
</feature>
<evidence type="ECO:0000256" key="4">
    <source>
        <dbReference type="ARBA" id="ARBA00023054"/>
    </source>
</evidence>
<dbReference type="GO" id="GO:0006355">
    <property type="term" value="P:regulation of DNA-templated transcription"/>
    <property type="evidence" value="ECO:0007669"/>
    <property type="project" value="InterPro"/>
</dbReference>
<evidence type="ECO:0000256" key="6">
    <source>
        <dbReference type="SAM" id="MobiDB-lite"/>
    </source>
</evidence>
<dbReference type="InterPro" id="IPR025954">
    <property type="entry name" value="DBC1/CARP1_inactive_NUDIX"/>
</dbReference>
<organism evidence="8 9">
    <name type="scientific">Steinernema hermaphroditum</name>
    <dbReference type="NCBI Taxonomy" id="289476"/>
    <lineage>
        <taxon>Eukaryota</taxon>
        <taxon>Metazoa</taxon>
        <taxon>Ecdysozoa</taxon>
        <taxon>Nematoda</taxon>
        <taxon>Chromadorea</taxon>
        <taxon>Rhabditida</taxon>
        <taxon>Tylenchina</taxon>
        <taxon>Panagrolaimomorpha</taxon>
        <taxon>Strongyloidoidea</taxon>
        <taxon>Steinernematidae</taxon>
        <taxon>Steinernema</taxon>
    </lineage>
</organism>
<dbReference type="InterPro" id="IPR045353">
    <property type="entry name" value="LAIKA"/>
</dbReference>
<evidence type="ECO:0000313" key="8">
    <source>
        <dbReference type="EMBL" id="KAK0403551.1"/>
    </source>
</evidence>
<keyword evidence="3" id="KW-0597">Phosphoprotein</keyword>
<proteinExistence type="predicted"/>
<feature type="compositionally biased region" description="Low complexity" evidence="6">
    <location>
        <begin position="530"/>
        <end position="543"/>
    </location>
</feature>
<gene>
    <name evidence="8" type="ORF">QR680_016989</name>
</gene>
<dbReference type="Proteomes" id="UP001175271">
    <property type="component" value="Unassembled WGS sequence"/>
</dbReference>
<dbReference type="EMBL" id="JAUCMV010000004">
    <property type="protein sequence ID" value="KAK0403551.1"/>
    <property type="molecule type" value="Genomic_DNA"/>
</dbReference>
<dbReference type="InterPro" id="IPR025223">
    <property type="entry name" value="S1-like_RNA-bd_dom"/>
</dbReference>
<dbReference type="AlphaFoldDB" id="A0AA39HCX7"/>
<dbReference type="PANTHER" id="PTHR14304:SF11">
    <property type="entry name" value="SAP DOMAIN-CONTAINING PROTEIN"/>
    <property type="match status" value="1"/>
</dbReference>
<dbReference type="Pfam" id="PF14443">
    <property type="entry name" value="DBC1"/>
    <property type="match status" value="1"/>
</dbReference>
<dbReference type="GO" id="GO:0005737">
    <property type="term" value="C:cytoplasm"/>
    <property type="evidence" value="ECO:0007669"/>
    <property type="project" value="UniProtKB-SubCell"/>
</dbReference>
<keyword evidence="2" id="KW-0963">Cytoplasm</keyword>
<protein>
    <recommendedName>
        <fullName evidence="7">DBC1/CARP1 catalytically inactive NUDIX hydrolase domain-containing protein</fullName>
    </recommendedName>
</protein>
<feature type="compositionally biased region" description="Basic residues" evidence="6">
    <location>
        <begin position="192"/>
        <end position="201"/>
    </location>
</feature>
<reference evidence="8" key="1">
    <citation type="submission" date="2023-06" db="EMBL/GenBank/DDBJ databases">
        <title>Genomic analysis of the entomopathogenic nematode Steinernema hermaphroditum.</title>
        <authorList>
            <person name="Schwarz E.M."/>
            <person name="Heppert J.K."/>
            <person name="Baniya A."/>
            <person name="Schwartz H.T."/>
            <person name="Tan C.-H."/>
            <person name="Antoshechkin I."/>
            <person name="Sternberg P.W."/>
            <person name="Goodrich-Blair H."/>
            <person name="Dillman A.R."/>
        </authorList>
    </citation>
    <scope>NUCLEOTIDE SEQUENCE</scope>
    <source>
        <strain evidence="8">PS9179</strain>
        <tissue evidence="8">Whole animal</tissue>
    </source>
</reference>
<evidence type="ECO:0000256" key="3">
    <source>
        <dbReference type="ARBA" id="ARBA00022553"/>
    </source>
</evidence>
<keyword evidence="4 5" id="KW-0175">Coiled coil</keyword>
<comment type="caution">
    <text evidence="8">The sequence shown here is derived from an EMBL/GenBank/DDBJ whole genome shotgun (WGS) entry which is preliminary data.</text>
</comment>
<evidence type="ECO:0000313" key="9">
    <source>
        <dbReference type="Proteomes" id="UP001175271"/>
    </source>
</evidence>
<feature type="compositionally biased region" description="Basic residues" evidence="6">
    <location>
        <begin position="211"/>
        <end position="223"/>
    </location>
</feature>
<feature type="compositionally biased region" description="Polar residues" evidence="6">
    <location>
        <begin position="545"/>
        <end position="556"/>
    </location>
</feature>
<keyword evidence="9" id="KW-1185">Reference proteome</keyword>
<dbReference type="SMART" id="SM01122">
    <property type="entry name" value="DBC1"/>
    <property type="match status" value="1"/>
</dbReference>
<feature type="region of interest" description="Disordered" evidence="6">
    <location>
        <begin position="530"/>
        <end position="563"/>
    </location>
</feature>
<feature type="coiled-coil region" evidence="5">
    <location>
        <begin position="899"/>
        <end position="968"/>
    </location>
</feature>
<feature type="region of interest" description="Disordered" evidence="6">
    <location>
        <begin position="138"/>
        <end position="260"/>
    </location>
</feature>
<dbReference type="InterPro" id="IPR025224">
    <property type="entry name" value="CCAR1/CCAR2"/>
</dbReference>
<feature type="compositionally biased region" description="Low complexity" evidence="6">
    <location>
        <begin position="164"/>
        <end position="177"/>
    </location>
</feature>
<feature type="compositionally biased region" description="Low complexity" evidence="6">
    <location>
        <begin position="241"/>
        <end position="252"/>
    </location>
</feature>
<evidence type="ECO:0000256" key="2">
    <source>
        <dbReference type="ARBA" id="ARBA00022490"/>
    </source>
</evidence>
<dbReference type="PANTHER" id="PTHR14304">
    <property type="entry name" value="CELL DIVISION CYCLE AND APOPTOSIS REGULATOR PROTEIN"/>
    <property type="match status" value="1"/>
</dbReference>
<name>A0AA39HCX7_9BILA</name>
<evidence type="ECO:0000256" key="5">
    <source>
        <dbReference type="SAM" id="Coils"/>
    </source>
</evidence>
<sequence>MMGPGGGQPFGMPGLPPGLGGLVNAAAFQSLNMNAMAQQAAAVRAMQQQQQQQQAAAAGQSAKTNQRTFIGTVTKMHETYGFVDDDVFFQVSVVRGGPIHTGDRVMVEASYNPSMPFKWNAYRIQPVVDQATIQHRPAPGIAPTYGNVATPVNGRTGQPPGRWAPQAPTPTHQQPIPSQGPLADRGAYRPRSPPRHRRSPVARKSPPPRRMSPRRSPPRRISPRRSSPARAQKRERERSPDVSSSRRTSASPPRRRARVNQRYHCSTPKAFIGSMAVTASMIRNRYQNMYIPSDFCQLQVFWPKSFPLGVSLPMSPTPVTFDILHKDVDVPVAENEQLILDASDADSRYMVKVLLMAHQGLTAVQQRAFGLMPDGTVDENADPVSVTRILNFLVGVRGKNEVMAIGGAWSPSLDGESPMDPQTQIRTAVRCTKAMIGVDLSSCSRWFKMVQLRYFRGSSSGSGGRIDNVTLLLPDTSSSGARLQPSTEDYAATRALLQEQLRTRLAAIDAEEFVEQAISSYQECNTAAASSSASSLPPTSASTVDGDTNVTTTEPQLQGEEQKKPTHFSVLVNDLLTIDVDAIKSELEARKNLTEGEEEDLRNKLKELVEKEAAAHEEEIAAKKAKFEENKAQRKTALERHFVIPENPTVLVYPSKTAKGGKLECKTVSLQSMLEYRSDDNKESSFEVFLFAEAVKELLERDFAFTIYRSLFACNDKEEETKKREETLATPTADDAAAATAEEKEKKENEKAKKFKSTVGNRALFAAYSHFDSTAIGYLLERDVDEIVQSIGIDISRADIHRLTKKVLTSSSTSSRDRIISYRTLTDVYVDSEGAVKYAPTQLDIPTDEELAKGHSAVYETAASETEPLSHIETPDVTATGVVQYKGVLVNLGENMEQLKRVEDERNGAIAKADELEFQLKNVKERRDYLEKKKKRLEDDVDRYRKRMHEAEKNLKNSQDDVTQLKTTLLDCRKMCDRVVYAVDKAIPREKPAKKEDGTSASKEKSVEQGAQKEGGDKDKQETKEEKAGEEASHADDTQPVAEQAPEIADGDANASQESGSAEVEEMNIMEVDAVEEEEPLQIDDEVIVLAEEVGAED</sequence>
<dbReference type="GO" id="GO:0005634">
    <property type="term" value="C:nucleus"/>
    <property type="evidence" value="ECO:0007669"/>
    <property type="project" value="TreeGrafter"/>
</dbReference>
<feature type="domain" description="DBC1/CARP1 catalytically inactive NUDIX hydrolase" evidence="7">
    <location>
        <begin position="383"/>
        <end position="513"/>
    </location>
</feature>
<accession>A0AA39HCX7</accession>
<dbReference type="Pfam" id="PF19256">
    <property type="entry name" value="LAIKA"/>
    <property type="match status" value="1"/>
</dbReference>
<feature type="compositionally biased region" description="Basic and acidic residues" evidence="6">
    <location>
        <begin position="1014"/>
        <end position="1037"/>
    </location>
</feature>
<feature type="coiled-coil region" evidence="5">
    <location>
        <begin position="584"/>
        <end position="633"/>
    </location>
</feature>
<comment type="subcellular location">
    <subcellularLocation>
        <location evidence="1">Cytoplasm</location>
    </subcellularLocation>
</comment>